<dbReference type="Gene3D" id="3.40.50.300">
    <property type="entry name" value="P-loop containing nucleotide triphosphate hydrolases"/>
    <property type="match status" value="1"/>
</dbReference>
<dbReference type="Proteomes" id="UP001432014">
    <property type="component" value="Chromosome"/>
</dbReference>
<dbReference type="InterPro" id="IPR002586">
    <property type="entry name" value="CobQ/CobB/MinD/ParA_Nub-bd_dom"/>
</dbReference>
<protein>
    <submittedName>
        <fullName evidence="3">MinD/ParA family protein</fullName>
    </submittedName>
</protein>
<keyword evidence="4" id="KW-1185">Reference proteome</keyword>
<proteinExistence type="predicted"/>
<dbReference type="PANTHER" id="PTHR43384">
    <property type="entry name" value="SEPTUM SITE-DETERMINING PROTEIN MIND HOMOLOG, CHLOROPLASTIC-RELATED"/>
    <property type="match status" value="1"/>
</dbReference>
<accession>A0ABZ1W0S8</accession>
<dbReference type="PANTHER" id="PTHR43384:SF14">
    <property type="entry name" value="ESX-1 SECRETION-ASSOCIATED PROTEIN ESPI"/>
    <property type="match status" value="1"/>
</dbReference>
<evidence type="ECO:0000256" key="1">
    <source>
        <dbReference type="SAM" id="MobiDB-lite"/>
    </source>
</evidence>
<dbReference type="SUPFAM" id="SSF52540">
    <property type="entry name" value="P-loop containing nucleoside triphosphate hydrolases"/>
    <property type="match status" value="1"/>
</dbReference>
<gene>
    <name evidence="3" type="ORF">OG469_02225</name>
</gene>
<sequence length="527" mass="53320">MAAEESTSVVQVRRLTEGPDWDLAPDYTPDHTPLGRPGAAPPTAGPAAGPAVGPTGAGAPASGGEAAPRPTWSLPLDAMGTVLVPPEARPGETGADPAPATAPTAPAAPGGPAPGLVPPAPEPVPPTQLQPPAETRMPAPAPTPPLPPAPARVALPGVVPPTVPPVVLPTGPAAPVTGQALLTGPALVSGSVAMASPVSVASPVRPEPGGAPRPAPQRGLRKRALSFGQGQKERLRAESAIRTPLLRSFRIAVVSLKDGVGKTSTTMALGSVLAEARNDKIIALDADPNAGTLGRRVRPQTTATVRDLLAAAPSITGYMDVRRFTSQAPSGLEVLAGGPGPAGAAGFDGFDGEAYHRVIELLGNQFPVVLSDTGTGLTQDSMRGVLDLADQLVVAATTSVDGASSASSTLEWLGAHGYGELARRSVTVVSGIRGPGRLVGEADLVAHFGARCRAVVVVPFDEHLSTGGEFDLAKLRPRTRRAYLDLAAAVSGGMAVTQPGADHRPAALPPDRSHPAPVRRPSALDRV</sequence>
<dbReference type="InterPro" id="IPR027417">
    <property type="entry name" value="P-loop_NTPase"/>
</dbReference>
<feature type="region of interest" description="Disordered" evidence="1">
    <location>
        <begin position="496"/>
        <end position="527"/>
    </location>
</feature>
<dbReference type="EMBL" id="CP108482">
    <property type="protein sequence ID" value="WUS54427.1"/>
    <property type="molecule type" value="Genomic_DNA"/>
</dbReference>
<feature type="compositionally biased region" description="Pro residues" evidence="1">
    <location>
        <begin position="109"/>
        <end position="129"/>
    </location>
</feature>
<organism evidence="3 4">
    <name type="scientific">Kitasatospora herbaricolor</name>
    <dbReference type="NCBI Taxonomy" id="68217"/>
    <lineage>
        <taxon>Bacteria</taxon>
        <taxon>Bacillati</taxon>
        <taxon>Actinomycetota</taxon>
        <taxon>Actinomycetes</taxon>
        <taxon>Kitasatosporales</taxon>
        <taxon>Streptomycetaceae</taxon>
        <taxon>Kitasatospora</taxon>
    </lineage>
</organism>
<feature type="compositionally biased region" description="Low complexity" evidence="1">
    <location>
        <begin position="45"/>
        <end position="70"/>
    </location>
</feature>
<dbReference type="RefSeq" id="WP_329501026.1">
    <property type="nucleotide sequence ID" value="NZ_CP108460.1"/>
</dbReference>
<name>A0ABZ1W0S8_9ACTN</name>
<feature type="region of interest" description="Disordered" evidence="1">
    <location>
        <begin position="200"/>
        <end position="231"/>
    </location>
</feature>
<dbReference type="Pfam" id="PF01656">
    <property type="entry name" value="CbiA"/>
    <property type="match status" value="1"/>
</dbReference>
<evidence type="ECO:0000259" key="2">
    <source>
        <dbReference type="Pfam" id="PF01656"/>
    </source>
</evidence>
<dbReference type="InterPro" id="IPR050625">
    <property type="entry name" value="ParA/MinD_ATPase"/>
</dbReference>
<reference evidence="3 4" key="1">
    <citation type="submission" date="2022-10" db="EMBL/GenBank/DDBJ databases">
        <title>The complete genomes of actinobacterial strains from the NBC collection.</title>
        <authorList>
            <person name="Joergensen T.S."/>
            <person name="Alvarez Arevalo M."/>
            <person name="Sterndorff E.B."/>
            <person name="Faurdal D."/>
            <person name="Vuksanovic O."/>
            <person name="Mourched A.-S."/>
            <person name="Charusanti P."/>
            <person name="Shaw S."/>
            <person name="Blin K."/>
            <person name="Weber T."/>
        </authorList>
    </citation>
    <scope>NUCLEOTIDE SEQUENCE [LARGE SCALE GENOMIC DNA]</scope>
    <source>
        <strain evidence="3 4">NBC_01247</strain>
    </source>
</reference>
<evidence type="ECO:0000313" key="4">
    <source>
        <dbReference type="Proteomes" id="UP001432014"/>
    </source>
</evidence>
<feature type="compositionally biased region" description="Pro residues" evidence="1">
    <location>
        <begin position="205"/>
        <end position="215"/>
    </location>
</feature>
<feature type="compositionally biased region" description="Low complexity" evidence="1">
    <location>
        <begin position="91"/>
        <end position="108"/>
    </location>
</feature>
<feature type="domain" description="CobQ/CobB/MinD/ParA nucleotide binding" evidence="2">
    <location>
        <begin position="251"/>
        <end position="292"/>
    </location>
</feature>
<evidence type="ECO:0000313" key="3">
    <source>
        <dbReference type="EMBL" id="WUS54427.1"/>
    </source>
</evidence>
<feature type="compositionally biased region" description="Polar residues" evidence="1">
    <location>
        <begin position="1"/>
        <end position="10"/>
    </location>
</feature>
<feature type="region of interest" description="Disordered" evidence="1">
    <location>
        <begin position="1"/>
        <end position="147"/>
    </location>
</feature>